<accession>A0AAU7ZAQ3</accession>
<protein>
    <recommendedName>
        <fullName evidence="2">Outer membrane protein beta-barrel domain-containing protein</fullName>
    </recommendedName>
</protein>
<reference evidence="1" key="1">
    <citation type="submission" date="2023-08" db="EMBL/GenBank/DDBJ databases">
        <authorList>
            <person name="Messyasz A."/>
            <person name="Mannisto M.K."/>
            <person name="Kerkhof L.J."/>
            <person name="Haggblom M."/>
        </authorList>
    </citation>
    <scope>NUCLEOTIDE SEQUENCE</scope>
    <source>
        <strain evidence="1">M8UP23</strain>
    </source>
</reference>
<dbReference type="KEGG" id="temp:RBB75_16100"/>
<dbReference type="AlphaFoldDB" id="A0AAU7ZAQ3"/>
<gene>
    <name evidence="1" type="ORF">RBB75_16100</name>
</gene>
<reference evidence="1" key="2">
    <citation type="journal article" date="2024" name="Environ. Microbiol.">
        <title>Genome analysis and description of Tunturibacter gen. nov. expands the diversity of Terriglobia in tundra soils.</title>
        <authorList>
            <person name="Messyasz A."/>
            <person name="Mannisto M.K."/>
            <person name="Kerkhof L.J."/>
            <person name="Haggblom M.M."/>
        </authorList>
    </citation>
    <scope>NUCLEOTIDE SEQUENCE</scope>
    <source>
        <strain evidence="1">M8UP23</strain>
    </source>
</reference>
<name>A0AAU7ZAQ3_9BACT</name>
<dbReference type="EMBL" id="CP132932">
    <property type="protein sequence ID" value="XCB25945.1"/>
    <property type="molecule type" value="Genomic_DNA"/>
</dbReference>
<evidence type="ECO:0008006" key="2">
    <source>
        <dbReference type="Google" id="ProtNLM"/>
    </source>
</evidence>
<sequence>MTCASTSVLQVILASRKSVPMLYPKLAVLPMFLSASLSITMTAQQQTPANLGAPLQLALALPATASLSTEGLHKPAAESSSAEGVIRIAPAPLRAKKLPSQRPFRTAAFGIKANTLGASAELATPLFRHFNLRSGVNFLAFAYPFGIDGVNYNANLHFRSSQSTLDWFPLGHSFHISPGILYSKNTVSSTATVPAGQNFSLGDQDFVNSVVDPVHGNMSLAYPRNLSPLLLVGFGNILPRTSRRLSVPLEFGAAYTGAATININLTGTACTNDGCTSFASNSEAQASLTQEIKKINEDLKRVPVYPILSLGVAYHF</sequence>
<proteinExistence type="predicted"/>
<evidence type="ECO:0000313" key="1">
    <source>
        <dbReference type="EMBL" id="XCB25945.1"/>
    </source>
</evidence>
<dbReference type="Gene3D" id="2.40.160.170">
    <property type="match status" value="1"/>
</dbReference>
<dbReference type="RefSeq" id="WP_353068671.1">
    <property type="nucleotide sequence ID" value="NZ_CP132932.1"/>
</dbReference>
<organism evidence="1">
    <name type="scientific">Tunturiibacter empetritectus</name>
    <dbReference type="NCBI Taxonomy" id="3069691"/>
    <lineage>
        <taxon>Bacteria</taxon>
        <taxon>Pseudomonadati</taxon>
        <taxon>Acidobacteriota</taxon>
        <taxon>Terriglobia</taxon>
        <taxon>Terriglobales</taxon>
        <taxon>Acidobacteriaceae</taxon>
        <taxon>Tunturiibacter</taxon>
    </lineage>
</organism>